<dbReference type="OrthoDB" id="10042665at2759"/>
<evidence type="ECO:0000313" key="2">
    <source>
        <dbReference type="EMBL" id="CCM02989.1"/>
    </source>
</evidence>
<dbReference type="Gene3D" id="3.40.50.300">
    <property type="entry name" value="P-loop containing nucleotide triphosphate hydrolases"/>
    <property type="match status" value="1"/>
</dbReference>
<dbReference type="HOGENOM" id="CLU_004471_6_2_1"/>
<dbReference type="InParanoid" id="J4H3B6"/>
<keyword evidence="3" id="KW-1185">Reference proteome</keyword>
<dbReference type="GO" id="GO:0005524">
    <property type="term" value="F:ATP binding"/>
    <property type="evidence" value="ECO:0007669"/>
    <property type="project" value="InterPro"/>
</dbReference>
<name>J4H3B6_9APHY</name>
<gene>
    <name evidence="2" type="ORF">FIBRA_05104</name>
</gene>
<dbReference type="Proteomes" id="UP000006352">
    <property type="component" value="Unassembled WGS sequence"/>
</dbReference>
<dbReference type="GO" id="GO:0016887">
    <property type="term" value="F:ATP hydrolysis activity"/>
    <property type="evidence" value="ECO:0007669"/>
    <property type="project" value="InterPro"/>
</dbReference>
<sequence length="625" mass="71596">MATPEQTTEKDHEIPESSRSRIARYDEYFDQRTFSTVYRKTNKPTRKLNHKRPVLIVRRIIDAKGQHVSTEIDIKSPLLCEVLISIHKDVDGLELMRSEPTCDPHLLFFSYEGLMDRLQQEKEKDVRDEVLISDINVALQYIYEDHAGNFADLKSLVDDQSITFDLLWALFRSNTPLYNYHQYTEQHRILKAQNYMIRQREDRSVYADVICDVIVDDGNTFGIAQEHIEIDAFRGSRKIYELPVFPLKYFRDSTALRERAIRRGRKFACMQKHTYGEISGPALREITTPQDKIQFQKFNTYGRVMIDPAGFRVFQPNCTFNLTVYRRVSREELTDEQLMICTPIVLGFCFGVKEWGGFALDRVQDIVWSDESFKSLVLGPKQKDLIHALVKQHESRASQFDDVVQGKGKGLVGLLAGSPGCGKTLTAEAVAEITRRPLYCISAGELGTDAESVDKALIQILELAHTWKAVLLLDEADVFLYKRSSGDVVRNALVSIFLRQLEYYQGILFLTTNMISQCDQAFESRIHFTVHYPQLNEASRREIWRIFITKTSGAGRISDAEIDELAKQTMNGRQIKNAISTAQSIALDQNAPLSVEHIHTVLEVARDWTKAREETSMTEDVGTLI</sequence>
<dbReference type="EMBL" id="HE797096">
    <property type="protein sequence ID" value="CCM02989.1"/>
    <property type="molecule type" value="Genomic_DNA"/>
</dbReference>
<dbReference type="CDD" id="cd19481">
    <property type="entry name" value="RecA-like_protease"/>
    <property type="match status" value="1"/>
</dbReference>
<dbReference type="PANTHER" id="PTHR46411">
    <property type="entry name" value="FAMILY ATPASE, PUTATIVE-RELATED"/>
    <property type="match status" value="1"/>
</dbReference>
<feature type="domain" description="AAA+ ATPase" evidence="1">
    <location>
        <begin position="409"/>
        <end position="536"/>
    </location>
</feature>
<dbReference type="Pfam" id="PF22942">
    <property type="entry name" value="DUF7025"/>
    <property type="match status" value="1"/>
</dbReference>
<dbReference type="PANTHER" id="PTHR46411:SF3">
    <property type="entry name" value="AAA+ ATPASE DOMAIN-CONTAINING PROTEIN"/>
    <property type="match status" value="1"/>
</dbReference>
<dbReference type="SMART" id="SM00382">
    <property type="entry name" value="AAA"/>
    <property type="match status" value="1"/>
</dbReference>
<dbReference type="RefSeq" id="XP_012182272.1">
    <property type="nucleotide sequence ID" value="XM_012326882.1"/>
</dbReference>
<dbReference type="Pfam" id="PF00004">
    <property type="entry name" value="AAA"/>
    <property type="match status" value="1"/>
</dbReference>
<dbReference type="InterPro" id="IPR054289">
    <property type="entry name" value="DUF7025"/>
</dbReference>
<protein>
    <recommendedName>
        <fullName evidence="1">AAA+ ATPase domain-containing protein</fullName>
    </recommendedName>
</protein>
<dbReference type="InterPro" id="IPR027417">
    <property type="entry name" value="P-loop_NTPase"/>
</dbReference>
<dbReference type="STRING" id="599839.J4H3B6"/>
<dbReference type="InterPro" id="IPR003959">
    <property type="entry name" value="ATPase_AAA_core"/>
</dbReference>
<dbReference type="SUPFAM" id="SSF52540">
    <property type="entry name" value="P-loop containing nucleoside triphosphate hydrolases"/>
    <property type="match status" value="1"/>
</dbReference>
<dbReference type="GeneID" id="24097900"/>
<accession>J4H3B6</accession>
<evidence type="ECO:0000259" key="1">
    <source>
        <dbReference type="SMART" id="SM00382"/>
    </source>
</evidence>
<proteinExistence type="predicted"/>
<evidence type="ECO:0000313" key="3">
    <source>
        <dbReference type="Proteomes" id="UP000006352"/>
    </source>
</evidence>
<dbReference type="InterPro" id="IPR003593">
    <property type="entry name" value="AAA+_ATPase"/>
</dbReference>
<reference evidence="2 3" key="1">
    <citation type="journal article" date="2012" name="Appl. Environ. Microbiol.">
        <title>Short-read sequencing for genomic analysis of the brown rot fungus Fibroporia radiculosa.</title>
        <authorList>
            <person name="Tang J.D."/>
            <person name="Perkins A.D."/>
            <person name="Sonstegard T.S."/>
            <person name="Schroeder S.G."/>
            <person name="Burgess S.C."/>
            <person name="Diehl S.V."/>
        </authorList>
    </citation>
    <scope>NUCLEOTIDE SEQUENCE [LARGE SCALE GENOMIC DNA]</scope>
    <source>
        <strain evidence="2 3">TFFH 294</strain>
    </source>
</reference>
<organism evidence="2 3">
    <name type="scientific">Fibroporia radiculosa</name>
    <dbReference type="NCBI Taxonomy" id="599839"/>
    <lineage>
        <taxon>Eukaryota</taxon>
        <taxon>Fungi</taxon>
        <taxon>Dikarya</taxon>
        <taxon>Basidiomycota</taxon>
        <taxon>Agaricomycotina</taxon>
        <taxon>Agaricomycetes</taxon>
        <taxon>Polyporales</taxon>
        <taxon>Fibroporiaceae</taxon>
        <taxon>Fibroporia</taxon>
    </lineage>
</organism>
<dbReference type="AlphaFoldDB" id="J4H3B6"/>